<accession>A0A7C5PAT8</accession>
<name>A0A7C5PAT8_9BACT</name>
<gene>
    <name evidence="12" type="ORF">ENL70_01900</name>
</gene>
<comment type="subcellular location">
    <subcellularLocation>
        <location evidence="1">Cell membrane</location>
    </subcellularLocation>
    <subcellularLocation>
        <location evidence="10">Endomembrane system</location>
        <topology evidence="10">Single-pass membrane protein</topology>
    </subcellularLocation>
</comment>
<organism evidence="12">
    <name type="scientific">Thermodesulfobium narugense</name>
    <dbReference type="NCBI Taxonomy" id="184064"/>
    <lineage>
        <taxon>Bacteria</taxon>
        <taxon>Pseudomonadati</taxon>
        <taxon>Thermodesulfobiota</taxon>
        <taxon>Thermodesulfobiia</taxon>
        <taxon>Thermodesulfobiales</taxon>
        <taxon>Thermodesulfobiaceae</taxon>
        <taxon>Thermodesulfobium</taxon>
    </lineage>
</organism>
<dbReference type="EMBL" id="DRUY01000068">
    <property type="protein sequence ID" value="HHI65289.1"/>
    <property type="molecule type" value="Genomic_DNA"/>
</dbReference>
<dbReference type="GO" id="GO:0012505">
    <property type="term" value="C:endomembrane system"/>
    <property type="evidence" value="ECO:0007669"/>
    <property type="project" value="UniProtKB-SubCell"/>
</dbReference>
<evidence type="ECO:0000256" key="2">
    <source>
        <dbReference type="ARBA" id="ARBA00006103"/>
    </source>
</evidence>
<evidence type="ECO:0000256" key="8">
    <source>
        <dbReference type="ARBA" id="ARBA00023010"/>
    </source>
</evidence>
<evidence type="ECO:0000256" key="1">
    <source>
        <dbReference type="ARBA" id="ARBA00004236"/>
    </source>
</evidence>
<keyword evidence="9 11" id="KW-0472">Membrane</keyword>
<evidence type="ECO:0000256" key="3">
    <source>
        <dbReference type="ARBA" id="ARBA00022448"/>
    </source>
</evidence>
<evidence type="ECO:0000256" key="4">
    <source>
        <dbReference type="ARBA" id="ARBA00022475"/>
    </source>
</evidence>
<dbReference type="NCBIfam" id="NF002318">
    <property type="entry name" value="PRK01253.1"/>
    <property type="match status" value="1"/>
</dbReference>
<evidence type="ECO:0000256" key="5">
    <source>
        <dbReference type="ARBA" id="ARBA00022692"/>
    </source>
</evidence>
<evidence type="ECO:0000256" key="6">
    <source>
        <dbReference type="ARBA" id="ARBA00022927"/>
    </source>
</evidence>
<dbReference type="GO" id="GO:0015031">
    <property type="term" value="P:protein transport"/>
    <property type="evidence" value="ECO:0007669"/>
    <property type="project" value="UniProtKB-KW"/>
</dbReference>
<dbReference type="AlphaFoldDB" id="A0A7C5PAT8"/>
<dbReference type="InterPro" id="IPR016482">
    <property type="entry name" value="SecG/Sec61-beta/Sbh"/>
</dbReference>
<protein>
    <submittedName>
        <fullName evidence="12">Preprotein translocase subunit Sec61beta</fullName>
    </submittedName>
</protein>
<evidence type="ECO:0000256" key="7">
    <source>
        <dbReference type="ARBA" id="ARBA00022989"/>
    </source>
</evidence>
<sequence length="57" mass="6196">MPKSEKKKEAPMPMTGAGLIRFFEDETHGIKVKPTYVVAGCILVMVSVILAHVLIGL</sequence>
<keyword evidence="5 11" id="KW-0812">Transmembrane</keyword>
<keyword evidence="3" id="KW-0813">Transport</keyword>
<proteinExistence type="inferred from homology"/>
<feature type="transmembrane region" description="Helical" evidence="11">
    <location>
        <begin position="36"/>
        <end position="55"/>
    </location>
</feature>
<comment type="similarity">
    <text evidence="2">Belongs to the SEC61-beta family.</text>
</comment>
<keyword evidence="6" id="KW-0653">Protein transport</keyword>
<keyword evidence="8" id="KW-0811">Translocation</keyword>
<keyword evidence="4" id="KW-1003">Cell membrane</keyword>
<dbReference type="Pfam" id="PF03911">
    <property type="entry name" value="Sec61_beta"/>
    <property type="match status" value="1"/>
</dbReference>
<evidence type="ECO:0000256" key="11">
    <source>
        <dbReference type="SAM" id="Phobius"/>
    </source>
</evidence>
<evidence type="ECO:0000256" key="10">
    <source>
        <dbReference type="ARBA" id="ARBA00037847"/>
    </source>
</evidence>
<dbReference type="HAMAP" id="MF_00751">
    <property type="entry name" value="SecG"/>
    <property type="match status" value="1"/>
</dbReference>
<reference evidence="12" key="1">
    <citation type="journal article" date="2020" name="mSystems">
        <title>Genome- and Community-Level Interaction Insights into Carbon Utilization and Element Cycling Functions of Hydrothermarchaeota in Hydrothermal Sediment.</title>
        <authorList>
            <person name="Zhou Z."/>
            <person name="Liu Y."/>
            <person name="Xu W."/>
            <person name="Pan J."/>
            <person name="Luo Z.H."/>
            <person name="Li M."/>
        </authorList>
    </citation>
    <scope>NUCLEOTIDE SEQUENCE [LARGE SCALE GENOMIC DNA]</scope>
    <source>
        <strain evidence="12">SpSt-1019</strain>
    </source>
</reference>
<comment type="caution">
    <text evidence="12">The sequence shown here is derived from an EMBL/GenBank/DDBJ whole genome shotgun (WGS) entry which is preliminary data.</text>
</comment>
<keyword evidence="7 11" id="KW-1133">Transmembrane helix</keyword>
<dbReference type="GO" id="GO:0005886">
    <property type="term" value="C:plasma membrane"/>
    <property type="evidence" value="ECO:0007669"/>
    <property type="project" value="UniProtKB-SubCell"/>
</dbReference>
<dbReference type="InterPro" id="IPR023531">
    <property type="entry name" value="Preprot_translocase_SecG"/>
</dbReference>
<evidence type="ECO:0000313" key="12">
    <source>
        <dbReference type="EMBL" id="HHI65289.1"/>
    </source>
</evidence>
<evidence type="ECO:0000256" key="9">
    <source>
        <dbReference type="ARBA" id="ARBA00023136"/>
    </source>
</evidence>